<evidence type="ECO:0000256" key="7">
    <source>
        <dbReference type="ARBA" id="ARBA00023010"/>
    </source>
</evidence>
<evidence type="ECO:0000313" key="15">
    <source>
        <dbReference type="Proteomes" id="UP000563151"/>
    </source>
</evidence>
<keyword evidence="3 10" id="KW-0813">Transport</keyword>
<dbReference type="PANTHER" id="PTHR10906">
    <property type="entry name" value="SECY/SEC61-ALPHA FAMILY MEMBER"/>
    <property type="match status" value="1"/>
</dbReference>
<comment type="subcellular location">
    <subcellularLocation>
        <location evidence="10">Cell membrane</location>
        <topology evidence="10">Multi-pass membrane protein</topology>
    </subcellularLocation>
    <subcellularLocation>
        <location evidence="1 12">Membrane</location>
        <topology evidence="1 12">Multi-pass membrane protein</topology>
    </subcellularLocation>
</comment>
<feature type="transmembrane region" description="Helical" evidence="10">
    <location>
        <begin position="306"/>
        <end position="324"/>
    </location>
</feature>
<evidence type="ECO:0000256" key="4">
    <source>
        <dbReference type="ARBA" id="ARBA00022692"/>
    </source>
</evidence>
<evidence type="ECO:0000256" key="12">
    <source>
        <dbReference type="RuleBase" id="RU003484"/>
    </source>
</evidence>
<gene>
    <name evidence="10 14" type="primary">secY</name>
    <name evidence="14" type="ORF">HGG79_07425</name>
</gene>
<dbReference type="GO" id="GO:0043952">
    <property type="term" value="P:protein transport by the Sec complex"/>
    <property type="evidence" value="ECO:0007669"/>
    <property type="project" value="UniProtKB-UniRule"/>
</dbReference>
<evidence type="ECO:0000256" key="13">
    <source>
        <dbReference type="RuleBase" id="RU004349"/>
    </source>
</evidence>
<dbReference type="GO" id="GO:0006605">
    <property type="term" value="P:protein targeting"/>
    <property type="evidence" value="ECO:0007669"/>
    <property type="project" value="UniProtKB-UniRule"/>
</dbReference>
<dbReference type="GO" id="GO:0005886">
    <property type="term" value="C:plasma membrane"/>
    <property type="evidence" value="ECO:0007669"/>
    <property type="project" value="UniProtKB-SubCell"/>
</dbReference>
<dbReference type="InterPro" id="IPR026593">
    <property type="entry name" value="SecY"/>
</dbReference>
<evidence type="ECO:0000256" key="1">
    <source>
        <dbReference type="ARBA" id="ARBA00004141"/>
    </source>
</evidence>
<dbReference type="Gene3D" id="1.10.3370.10">
    <property type="entry name" value="SecY subunit domain"/>
    <property type="match status" value="1"/>
</dbReference>
<comment type="caution">
    <text evidence="14">The sequence shown here is derived from an EMBL/GenBank/DDBJ whole genome shotgun (WGS) entry which is preliminary data.</text>
</comment>
<feature type="transmembrane region" description="Helical" evidence="10">
    <location>
        <begin position="177"/>
        <end position="197"/>
    </location>
</feature>
<feature type="transmembrane region" description="Helical" evidence="10">
    <location>
        <begin position="146"/>
        <end position="165"/>
    </location>
</feature>
<evidence type="ECO:0000313" key="14">
    <source>
        <dbReference type="EMBL" id="MBC2397605.1"/>
    </source>
</evidence>
<dbReference type="InterPro" id="IPR023201">
    <property type="entry name" value="SecY_dom_sf"/>
</dbReference>
<dbReference type="GO" id="GO:0065002">
    <property type="term" value="P:intracellular protein transmembrane transport"/>
    <property type="evidence" value="ECO:0007669"/>
    <property type="project" value="UniProtKB-UniRule"/>
</dbReference>
<dbReference type="PROSITE" id="PS00756">
    <property type="entry name" value="SECY_2"/>
    <property type="match status" value="1"/>
</dbReference>
<protein>
    <recommendedName>
        <fullName evidence="9 10">Protein translocase subunit SecY</fullName>
    </recommendedName>
</protein>
<dbReference type="HAMAP" id="MF_01465">
    <property type="entry name" value="SecY"/>
    <property type="match status" value="1"/>
</dbReference>
<dbReference type="PIRSF" id="PIRSF004557">
    <property type="entry name" value="SecY"/>
    <property type="match status" value="1"/>
</dbReference>
<feature type="transmembrane region" description="Helical" evidence="10">
    <location>
        <begin position="114"/>
        <end position="134"/>
    </location>
</feature>
<dbReference type="Pfam" id="PF00344">
    <property type="entry name" value="SecY"/>
    <property type="match status" value="1"/>
</dbReference>
<evidence type="ECO:0000256" key="11">
    <source>
        <dbReference type="RuleBase" id="RU000537"/>
    </source>
</evidence>
<keyword evidence="6 10" id="KW-1133">Transmembrane helix</keyword>
<feature type="transmembrane region" description="Helical" evidence="10">
    <location>
        <begin position="209"/>
        <end position="231"/>
    </location>
</feature>
<evidence type="ECO:0000256" key="10">
    <source>
        <dbReference type="HAMAP-Rule" id="MF_01465"/>
    </source>
</evidence>
<name>A0A923E6Z1_CLOTT</name>
<keyword evidence="8 10" id="KW-0472">Membrane</keyword>
<evidence type="ECO:0000256" key="2">
    <source>
        <dbReference type="ARBA" id="ARBA00005751"/>
    </source>
</evidence>
<evidence type="ECO:0000256" key="8">
    <source>
        <dbReference type="ARBA" id="ARBA00023136"/>
    </source>
</evidence>
<sequence>MLSTLRNAWKVPDLRKRILFTFFMLILFRMGNFILVPGIDQSRLKALTEAGNGNLFSLYDLISGGAFSKFSIFAMGVVPYINSSIIFQLLTIAIPSLEQLSKEGEEGRKKIQQYTRYGAIVFSIIQGFSTYAIISRAGALQDGSKLSMFLIILTLTTASTFLMWFGDKITEKGIGNGISLIIFVNIVSRVPSTIYSISSLQKAEEVNFVQVITFVVVVAALFLSAVVMSLAERRIPIQYAGKTVGGKMYKGQSTHIPINVNSSGVIGIIFAMSLMLFPATISQFWPNSKFNMIITGSKYSPFREGSWQYSLMYFLLIIFFTWFYTQVTFKPDEMAENMHKSAGFIPGIRPGEPTANYIEKVLTRIAVLGGVFAGMIAIIPIIVSSNTPFKGIYFGGTGLLIIVGVALESIRQIESQLVMRHYQGFLK</sequence>
<feature type="transmembrane region" description="Helical" evidence="10">
    <location>
        <begin position="391"/>
        <end position="410"/>
    </location>
</feature>
<dbReference type="PRINTS" id="PR00303">
    <property type="entry name" value="SECYTRNLCASE"/>
</dbReference>
<feature type="transmembrane region" description="Helical" evidence="10">
    <location>
        <begin position="365"/>
        <end position="385"/>
    </location>
</feature>
<dbReference type="RefSeq" id="WP_035147453.1">
    <property type="nucleotide sequence ID" value="NZ_JAAZWO010000006.1"/>
</dbReference>
<evidence type="ECO:0000256" key="3">
    <source>
        <dbReference type="ARBA" id="ARBA00022448"/>
    </source>
</evidence>
<comment type="subunit">
    <text evidence="10">Component of the Sec protein translocase complex. Heterotrimer consisting of SecY, SecE and SecG subunits. The heterotrimers can form oligomers, although 1 heterotrimer is thought to be able to translocate proteins. Interacts with the ribosome. Interacts with SecDF, and other proteins may be involved. Interacts with SecA.</text>
</comment>
<evidence type="ECO:0000256" key="5">
    <source>
        <dbReference type="ARBA" id="ARBA00022927"/>
    </source>
</evidence>
<keyword evidence="7 10" id="KW-0811">Translocation</keyword>
<dbReference type="FunFam" id="1.10.3370.10:FF:000001">
    <property type="entry name" value="Preprotein translocase subunit SecY"/>
    <property type="match status" value="1"/>
</dbReference>
<dbReference type="AlphaFoldDB" id="A0A923E6Z1"/>
<feature type="transmembrane region" description="Helical" evidence="10">
    <location>
        <begin position="70"/>
        <end position="94"/>
    </location>
</feature>
<feature type="transmembrane region" description="Helical" evidence="10">
    <location>
        <begin position="20"/>
        <end position="39"/>
    </location>
</feature>
<keyword evidence="10" id="KW-1003">Cell membrane</keyword>
<comment type="function">
    <text evidence="10 11">The central subunit of the protein translocation channel SecYEG. Consists of two halves formed by TMs 1-5 and 6-10. These two domains form a lateral gate at the front which open onto the bilayer between TMs 2 and 7, and are clamped together by SecE at the back. The channel is closed by both a pore ring composed of hydrophobic SecY resides and a short helix (helix 2A) on the extracellular side of the membrane which forms a plug. The plug probably moves laterally to allow the channel to open. The ring and the pore may move independently.</text>
</comment>
<feature type="transmembrane region" description="Helical" evidence="10">
    <location>
        <begin position="265"/>
        <end position="286"/>
    </location>
</feature>
<organism evidence="14 15">
    <name type="scientific">Clostridium tetanomorphum</name>
    <dbReference type="NCBI Taxonomy" id="1553"/>
    <lineage>
        <taxon>Bacteria</taxon>
        <taxon>Bacillati</taxon>
        <taxon>Bacillota</taxon>
        <taxon>Clostridia</taxon>
        <taxon>Eubacteriales</taxon>
        <taxon>Clostridiaceae</taxon>
        <taxon>Clostridium</taxon>
    </lineage>
</organism>
<keyword evidence="4 10" id="KW-0812">Transmembrane</keyword>
<keyword evidence="15" id="KW-1185">Reference proteome</keyword>
<proteinExistence type="inferred from homology"/>
<dbReference type="SUPFAM" id="SSF103491">
    <property type="entry name" value="Preprotein translocase SecY subunit"/>
    <property type="match status" value="1"/>
</dbReference>
<evidence type="ECO:0000256" key="6">
    <source>
        <dbReference type="ARBA" id="ARBA00022989"/>
    </source>
</evidence>
<keyword evidence="5 10" id="KW-0653">Protein transport</keyword>
<dbReference type="PROSITE" id="PS00755">
    <property type="entry name" value="SECY_1"/>
    <property type="match status" value="1"/>
</dbReference>
<evidence type="ECO:0000256" key="9">
    <source>
        <dbReference type="ARBA" id="ARBA00039733"/>
    </source>
</evidence>
<dbReference type="Proteomes" id="UP000563151">
    <property type="component" value="Unassembled WGS sequence"/>
</dbReference>
<reference evidence="14 15" key="1">
    <citation type="submission" date="2020-04" db="EMBL/GenBank/DDBJ databases">
        <title>Genomic insights into acetone-butanol-ethanol (ABE) fermentation by sequencing solventogenic clostridia strains.</title>
        <authorList>
            <person name="Brown S."/>
        </authorList>
    </citation>
    <scope>NUCLEOTIDE SEQUENCE [LARGE SCALE GENOMIC DNA]</scope>
    <source>
        <strain evidence="14 15">DJ011</strain>
    </source>
</reference>
<comment type="similarity">
    <text evidence="2 10 13">Belongs to the SecY/SEC61-alpha family.</text>
</comment>
<dbReference type="InterPro" id="IPR002208">
    <property type="entry name" value="SecY/SEC61-alpha"/>
</dbReference>
<dbReference type="EMBL" id="JAAZWO010000006">
    <property type="protein sequence ID" value="MBC2397605.1"/>
    <property type="molecule type" value="Genomic_DNA"/>
</dbReference>
<dbReference type="InterPro" id="IPR030659">
    <property type="entry name" value="SecY_CS"/>
</dbReference>
<accession>A0A923E6Z1</accession>
<dbReference type="NCBIfam" id="TIGR00967">
    <property type="entry name" value="3a0501s007"/>
    <property type="match status" value="1"/>
</dbReference>